<accession>A0A2P1CCT2</accession>
<reference evidence="1 2" key="1">
    <citation type="submission" date="2018-02" db="EMBL/GenBank/DDBJ databases">
        <authorList>
            <person name="Ng W.L."/>
            <person name="Stoner T.H."/>
            <person name="Russell D.A."/>
            <person name="Garlena R.A."/>
            <person name="Stoner T.H."/>
            <person name="Pope W.H."/>
            <person name="Jacobs-Sera D."/>
            <person name="Hatfull G.F."/>
        </authorList>
    </citation>
    <scope>NUCLEOTIDE SEQUENCE [LARGE SCALE GENOMIC DNA]</scope>
</reference>
<dbReference type="GO" id="GO:0003677">
    <property type="term" value="F:DNA binding"/>
    <property type="evidence" value="ECO:0007669"/>
    <property type="project" value="UniProtKB-KW"/>
</dbReference>
<evidence type="ECO:0000313" key="2">
    <source>
        <dbReference type="Proteomes" id="UP000241655"/>
    </source>
</evidence>
<proteinExistence type="predicted"/>
<keyword evidence="1" id="KW-0238">DNA-binding</keyword>
<dbReference type="Proteomes" id="UP000241655">
    <property type="component" value="Segment"/>
</dbReference>
<dbReference type="EMBL" id="MG920059">
    <property type="protein sequence ID" value="AVJ49049.1"/>
    <property type="molecule type" value="Genomic_DNA"/>
</dbReference>
<gene>
    <name evidence="1" type="primary">43</name>
    <name evidence="1" type="ORF">PBI_BALOO_43</name>
</gene>
<protein>
    <submittedName>
        <fullName evidence="1">Helix-turn-helix DNA-binding protein</fullName>
    </submittedName>
</protein>
<name>A0A2P1CCT2_9CAUD</name>
<organism evidence="1 2">
    <name type="scientific">Mycobacterium phage Baloo</name>
    <dbReference type="NCBI Taxonomy" id="2099645"/>
    <lineage>
        <taxon>Viruses</taxon>
        <taxon>Duplodnaviria</taxon>
        <taxon>Heunggongvirae</taxon>
        <taxon>Uroviricota</taxon>
        <taxon>Caudoviricetes</taxon>
        <taxon>Bclasvirinae</taxon>
        <taxon>Pipefishvirus</taxon>
        <taxon>Pipefishvirus athena</taxon>
    </lineage>
</organism>
<evidence type="ECO:0000313" key="1">
    <source>
        <dbReference type="EMBL" id="AVJ49049.1"/>
    </source>
</evidence>
<sequence>MTARDTSAAIPEDTSGDADVYLSRSEVAEFIGVKSIHSLSGMNMPEPDIIVGNHKGWKKSTIEAWHASRPGRGNWGQR</sequence>